<organism evidence="1">
    <name type="scientific">Siphoviridae sp. ctv2R2</name>
    <dbReference type="NCBI Taxonomy" id="2823609"/>
    <lineage>
        <taxon>Viruses</taxon>
        <taxon>Duplodnaviria</taxon>
        <taxon>Heunggongvirae</taxon>
        <taxon>Uroviricota</taxon>
        <taxon>Caudoviricetes</taxon>
    </lineage>
</organism>
<name>A0A8S5LAI6_9CAUD</name>
<proteinExistence type="predicted"/>
<accession>A0A8S5LAI6</accession>
<protein>
    <submittedName>
        <fullName evidence="1">Uncharacterized protein</fullName>
    </submittedName>
</protein>
<reference evidence="1" key="1">
    <citation type="journal article" date="2021" name="Proc. Natl. Acad. Sci. U.S.A.">
        <title>A Catalog of Tens of Thousands of Viruses from Human Metagenomes Reveals Hidden Associations with Chronic Diseases.</title>
        <authorList>
            <person name="Tisza M.J."/>
            <person name="Buck C.B."/>
        </authorList>
    </citation>
    <scope>NUCLEOTIDE SEQUENCE</scope>
    <source>
        <strain evidence="1">Ctv2R2</strain>
    </source>
</reference>
<sequence>MITAIVCILIILILIGIAVQISKNILRKEFGLYDEAGGELYKRIRKRCLVLGCRNKAAIFFGWRAGVCQKHYDEMHKTKNSENRQ</sequence>
<dbReference type="EMBL" id="BK014664">
    <property type="protein sequence ID" value="DAD66917.1"/>
    <property type="molecule type" value="Genomic_DNA"/>
</dbReference>
<evidence type="ECO:0000313" key="1">
    <source>
        <dbReference type="EMBL" id="DAD66917.1"/>
    </source>
</evidence>